<reference evidence="1" key="1">
    <citation type="submission" date="2022-09" db="EMBL/GenBank/DDBJ databases">
        <title>Intensive care unit water sources are persistently colonized with multi-drug resistant bacteria and are the site of extensive horizontal gene transfer of antibiotic resistance genes.</title>
        <authorList>
            <person name="Diorio-Toth L."/>
        </authorList>
    </citation>
    <scope>NUCLEOTIDE SEQUENCE</scope>
    <source>
        <strain evidence="1">GD03843</strain>
    </source>
</reference>
<evidence type="ECO:0000313" key="2">
    <source>
        <dbReference type="Proteomes" id="UP001161094"/>
    </source>
</evidence>
<dbReference type="RefSeq" id="WP_279996616.1">
    <property type="nucleotide sequence ID" value="NZ_JAOCDZ010000018.1"/>
</dbReference>
<dbReference type="AlphaFoldDB" id="A0AA42LS99"/>
<comment type="caution">
    <text evidence="1">The sequence shown here is derived from an EMBL/GenBank/DDBJ whole genome shotgun (WGS) entry which is preliminary data.</text>
</comment>
<dbReference type="EMBL" id="JAOCDZ010000018">
    <property type="protein sequence ID" value="MDH0738633.1"/>
    <property type="molecule type" value="Genomic_DNA"/>
</dbReference>
<accession>A0AA42LS99</accession>
<dbReference type="NCBIfam" id="TIGR02743">
    <property type="entry name" value="TraW"/>
    <property type="match status" value="1"/>
</dbReference>
<gene>
    <name evidence="1" type="primary">traW</name>
    <name evidence="1" type="ORF">N5D93_22640</name>
</gene>
<evidence type="ECO:0000313" key="1">
    <source>
        <dbReference type="EMBL" id="MDH0738633.1"/>
    </source>
</evidence>
<dbReference type="Proteomes" id="UP001161094">
    <property type="component" value="Unassembled WGS sequence"/>
</dbReference>
<proteinExistence type="predicted"/>
<protein>
    <submittedName>
        <fullName evidence="1">Type-F conjugative transfer system protein TraW</fullName>
    </submittedName>
</protein>
<name>A0AA42LS99_9BURK</name>
<organism evidence="1 2">
    <name type="scientific">Achromobacter spanius</name>
    <dbReference type="NCBI Taxonomy" id="217203"/>
    <lineage>
        <taxon>Bacteria</taxon>
        <taxon>Pseudomonadati</taxon>
        <taxon>Pseudomonadota</taxon>
        <taxon>Betaproteobacteria</taxon>
        <taxon>Burkholderiales</taxon>
        <taxon>Alcaligenaceae</taxon>
        <taxon>Achromobacter</taxon>
    </lineage>
</organism>
<sequence>MKRDKTFNRQLTVMDHKSAALSGIGAPGRRSPALNAIAALLTLSMACSAFADDLGNYGRSWEIEEQDGVEQMKDKLREMERTGELKRRQEQYRDEYIDSIENPAPIPGISTAAEDRVRTFDPTKTFTETVYDENGAIMVPAGVSVNPLDFATWSKRLLFIDARDDRQVELARIHRDAAPADKVILVGGSYMELMRKWGTRVYFDLGGAVTTRFGIDRVPALVSQQGKVLEIREIGMPPDEADEVGK</sequence>
<dbReference type="InterPro" id="IPR014114">
    <property type="entry name" value="TraW"/>
</dbReference>